<keyword evidence="1" id="KW-0812">Transmembrane</keyword>
<evidence type="ECO:0000313" key="2">
    <source>
        <dbReference type="EMBL" id="PNX78158.1"/>
    </source>
</evidence>
<feature type="non-terminal residue" evidence="2">
    <location>
        <position position="117"/>
    </location>
</feature>
<accession>A0A2K3LI02</accession>
<reference evidence="2 3" key="2">
    <citation type="journal article" date="2017" name="Front. Plant Sci.">
        <title>Gene Classification and Mining of Molecular Markers Useful in Red Clover (Trifolium pratense) Breeding.</title>
        <authorList>
            <person name="Istvanek J."/>
            <person name="Dluhosova J."/>
            <person name="Dluhos P."/>
            <person name="Patkova L."/>
            <person name="Nedelnik J."/>
            <person name="Repkova J."/>
        </authorList>
    </citation>
    <scope>NUCLEOTIDE SEQUENCE [LARGE SCALE GENOMIC DNA]</scope>
    <source>
        <strain evidence="3">cv. Tatra</strain>
        <tissue evidence="2">Young leaves</tissue>
    </source>
</reference>
<proteinExistence type="predicted"/>
<evidence type="ECO:0000256" key="1">
    <source>
        <dbReference type="SAM" id="Phobius"/>
    </source>
</evidence>
<gene>
    <name evidence="2" type="ORF">L195_g034134</name>
</gene>
<name>A0A2K3LI02_TRIPR</name>
<comment type="caution">
    <text evidence="2">The sequence shown here is derived from an EMBL/GenBank/DDBJ whole genome shotgun (WGS) entry which is preliminary data.</text>
</comment>
<sequence length="117" mass="13092">MQISKYSSNAFVIGLPISSGWGVLMFVEDLRTTNILGDVNFMTSSLPWKFLSYLEKIKLIKPLKMLPALLKTRGRLIELNISENYVGTTIFSLGFKIVSPLSVLVKTDDVGSYLKVM</sequence>
<keyword evidence="1" id="KW-1133">Transmembrane helix</keyword>
<reference evidence="2 3" key="1">
    <citation type="journal article" date="2014" name="Am. J. Bot.">
        <title>Genome assembly and annotation for red clover (Trifolium pratense; Fabaceae).</title>
        <authorList>
            <person name="Istvanek J."/>
            <person name="Jaros M."/>
            <person name="Krenek A."/>
            <person name="Repkova J."/>
        </authorList>
    </citation>
    <scope>NUCLEOTIDE SEQUENCE [LARGE SCALE GENOMIC DNA]</scope>
    <source>
        <strain evidence="3">cv. Tatra</strain>
        <tissue evidence="2">Young leaves</tissue>
    </source>
</reference>
<evidence type="ECO:0000313" key="3">
    <source>
        <dbReference type="Proteomes" id="UP000236291"/>
    </source>
</evidence>
<protein>
    <submittedName>
        <fullName evidence="2">Uncharacterized protein</fullName>
    </submittedName>
</protein>
<dbReference type="EMBL" id="ASHM01033585">
    <property type="protein sequence ID" value="PNX78158.1"/>
    <property type="molecule type" value="Genomic_DNA"/>
</dbReference>
<organism evidence="2 3">
    <name type="scientific">Trifolium pratense</name>
    <name type="common">Red clover</name>
    <dbReference type="NCBI Taxonomy" id="57577"/>
    <lineage>
        <taxon>Eukaryota</taxon>
        <taxon>Viridiplantae</taxon>
        <taxon>Streptophyta</taxon>
        <taxon>Embryophyta</taxon>
        <taxon>Tracheophyta</taxon>
        <taxon>Spermatophyta</taxon>
        <taxon>Magnoliopsida</taxon>
        <taxon>eudicotyledons</taxon>
        <taxon>Gunneridae</taxon>
        <taxon>Pentapetalae</taxon>
        <taxon>rosids</taxon>
        <taxon>fabids</taxon>
        <taxon>Fabales</taxon>
        <taxon>Fabaceae</taxon>
        <taxon>Papilionoideae</taxon>
        <taxon>50 kb inversion clade</taxon>
        <taxon>NPAAA clade</taxon>
        <taxon>Hologalegina</taxon>
        <taxon>IRL clade</taxon>
        <taxon>Trifolieae</taxon>
        <taxon>Trifolium</taxon>
    </lineage>
</organism>
<dbReference type="Proteomes" id="UP000236291">
    <property type="component" value="Unassembled WGS sequence"/>
</dbReference>
<feature type="transmembrane region" description="Helical" evidence="1">
    <location>
        <begin position="6"/>
        <end position="27"/>
    </location>
</feature>
<keyword evidence="1" id="KW-0472">Membrane</keyword>
<dbReference type="AlphaFoldDB" id="A0A2K3LI02"/>